<dbReference type="EMBL" id="JAFLWI010000011">
    <property type="protein sequence ID" value="MBO0482346.1"/>
    <property type="molecule type" value="Genomic_DNA"/>
</dbReference>
<name>A0ABS3I122_9ENTE</name>
<dbReference type="InterPro" id="IPR002156">
    <property type="entry name" value="RNaseH_domain"/>
</dbReference>
<protein>
    <submittedName>
        <fullName evidence="2">Ribonuclease HI family protein</fullName>
    </submittedName>
</protein>
<reference evidence="2 3" key="1">
    <citation type="submission" date="2021-03" db="EMBL/GenBank/DDBJ databases">
        <title>Enterococcal diversity collection.</title>
        <authorList>
            <person name="Gilmore M.S."/>
            <person name="Schwartzman J."/>
            <person name="Van Tyne D."/>
            <person name="Martin M."/>
            <person name="Earl A.M."/>
            <person name="Manson A.L."/>
            <person name="Straub T."/>
            <person name="Salamzade R."/>
            <person name="Saavedra J."/>
            <person name="Lebreton F."/>
            <person name="Prichula J."/>
            <person name="Schaufler K."/>
            <person name="Gaca A."/>
            <person name="Sgardioli B."/>
            <person name="Wagenaar J."/>
            <person name="Strong T."/>
        </authorList>
    </citation>
    <scope>NUCLEOTIDE SEQUENCE [LARGE SCALE GENOMIC DNA]</scope>
    <source>
        <strain evidence="2 3">MSG2901</strain>
    </source>
</reference>
<gene>
    <name evidence="2" type="ORF">JZO71_08430</name>
</gene>
<dbReference type="RefSeq" id="WP_206899052.1">
    <property type="nucleotide sequence ID" value="NZ_JAFLWI010000011.1"/>
</dbReference>
<dbReference type="SUPFAM" id="SSF53098">
    <property type="entry name" value="Ribonuclease H-like"/>
    <property type="match status" value="1"/>
</dbReference>
<sequence length="143" mass="16000">MLRVYIDASTKGNPGPSGGGIIILGENRYEQLTVPLSDGSNHEAEFEVFLKTLEILKEKALNTETIFCYSDSKTLVSTIDKNFTTNELFQPYLSAIQALLPAFSLFLLQWIPESKNKGADNLARQALKKQLKQIKKYTANDEV</sequence>
<keyword evidence="3" id="KW-1185">Reference proteome</keyword>
<evidence type="ECO:0000259" key="1">
    <source>
        <dbReference type="PROSITE" id="PS50879"/>
    </source>
</evidence>
<dbReference type="Proteomes" id="UP000664832">
    <property type="component" value="Unassembled WGS sequence"/>
</dbReference>
<comment type="caution">
    <text evidence="2">The sequence shown here is derived from an EMBL/GenBank/DDBJ whole genome shotgun (WGS) entry which is preliminary data.</text>
</comment>
<dbReference type="CDD" id="cd09279">
    <property type="entry name" value="RNase_HI_like"/>
    <property type="match status" value="1"/>
</dbReference>
<dbReference type="Pfam" id="PF13456">
    <property type="entry name" value="RVT_3"/>
    <property type="match status" value="1"/>
</dbReference>
<feature type="domain" description="RNase H type-1" evidence="1">
    <location>
        <begin position="1"/>
        <end position="132"/>
    </location>
</feature>
<accession>A0ABS3I122</accession>
<dbReference type="InterPro" id="IPR012337">
    <property type="entry name" value="RNaseH-like_sf"/>
</dbReference>
<dbReference type="PROSITE" id="PS50879">
    <property type="entry name" value="RNASE_H_1"/>
    <property type="match status" value="1"/>
</dbReference>
<evidence type="ECO:0000313" key="3">
    <source>
        <dbReference type="Proteomes" id="UP000664832"/>
    </source>
</evidence>
<dbReference type="InterPro" id="IPR036397">
    <property type="entry name" value="RNaseH_sf"/>
</dbReference>
<proteinExistence type="predicted"/>
<dbReference type="Gene3D" id="3.30.420.10">
    <property type="entry name" value="Ribonuclease H-like superfamily/Ribonuclease H"/>
    <property type="match status" value="1"/>
</dbReference>
<organism evidence="2 3">
    <name type="scientific">Candidatus Enterococcus courvalinii</name>
    <dbReference type="NCBI Taxonomy" id="2815329"/>
    <lineage>
        <taxon>Bacteria</taxon>
        <taxon>Bacillati</taxon>
        <taxon>Bacillota</taxon>
        <taxon>Bacilli</taxon>
        <taxon>Lactobacillales</taxon>
        <taxon>Enterococcaceae</taxon>
        <taxon>Enterococcus</taxon>
    </lineage>
</organism>
<evidence type="ECO:0000313" key="2">
    <source>
        <dbReference type="EMBL" id="MBO0482346.1"/>
    </source>
</evidence>